<evidence type="ECO:0000256" key="18">
    <source>
        <dbReference type="PIRSR" id="PIRSR606539-1"/>
    </source>
</evidence>
<reference evidence="28 29" key="1">
    <citation type="journal article" date="2022" name="DNA Res.">
        <title>Genome analysis of five recently described species of the CUG-Ser clade uncovers Candida theae as a new hybrid lineage with pathogenic potential in the Candida parapsilosis species complex.</title>
        <authorList>
            <person name="Mixao V."/>
            <person name="Del Olmo V."/>
            <person name="Hegedusova E."/>
            <person name="Saus E."/>
            <person name="Pryszcz L."/>
            <person name="Cillingova A."/>
            <person name="Nosek J."/>
            <person name="Gabaldon T."/>
        </authorList>
    </citation>
    <scope>NUCLEOTIDE SEQUENCE [LARGE SCALE GENOMIC DNA]</scope>
    <source>
        <strain evidence="28 29">CBS 12239</strain>
    </source>
</reference>
<dbReference type="InterPro" id="IPR018303">
    <property type="entry name" value="ATPase_P-typ_P_site"/>
</dbReference>
<dbReference type="InterPro" id="IPR023214">
    <property type="entry name" value="HAD_sf"/>
</dbReference>
<comment type="subcellular location">
    <subcellularLocation>
        <location evidence="1">Membrane</location>
        <topology evidence="1">Multi-pass membrane protein</topology>
    </subcellularLocation>
    <subcellularLocation>
        <location evidence="2">Vacuole lumen</location>
    </subcellularLocation>
</comment>
<keyword evidence="5 24" id="KW-0812">Transmembrane</keyword>
<organism evidence="28 29">
    <name type="scientific">Candida theae</name>
    <dbReference type="NCBI Taxonomy" id="1198502"/>
    <lineage>
        <taxon>Eukaryota</taxon>
        <taxon>Fungi</taxon>
        <taxon>Dikarya</taxon>
        <taxon>Ascomycota</taxon>
        <taxon>Saccharomycotina</taxon>
        <taxon>Pichiomycetes</taxon>
        <taxon>Debaryomycetaceae</taxon>
        <taxon>Candida/Lodderomyces clade</taxon>
        <taxon>Candida</taxon>
    </lineage>
</organism>
<dbReference type="InterPro" id="IPR001757">
    <property type="entry name" value="P_typ_ATPase"/>
</dbReference>
<evidence type="ECO:0000256" key="6">
    <source>
        <dbReference type="ARBA" id="ARBA00022723"/>
    </source>
</evidence>
<evidence type="ECO:0000259" key="27">
    <source>
        <dbReference type="Pfam" id="PF16212"/>
    </source>
</evidence>
<dbReference type="GO" id="GO:0005775">
    <property type="term" value="C:vacuolar lumen"/>
    <property type="evidence" value="ECO:0007669"/>
    <property type="project" value="UniProtKB-SubCell"/>
</dbReference>
<dbReference type="EMBL" id="JAIHNG010000104">
    <property type="protein sequence ID" value="KAI5959439.1"/>
    <property type="molecule type" value="Genomic_DNA"/>
</dbReference>
<evidence type="ECO:0000256" key="1">
    <source>
        <dbReference type="ARBA" id="ARBA00004141"/>
    </source>
</evidence>
<feature type="binding site" evidence="19">
    <location>
        <position position="1009"/>
    </location>
    <ligand>
        <name>ATP</name>
        <dbReference type="ChEBI" id="CHEBI:30616"/>
    </ligand>
</feature>
<dbReference type="GO" id="GO:0005886">
    <property type="term" value="C:plasma membrane"/>
    <property type="evidence" value="ECO:0007669"/>
    <property type="project" value="TreeGrafter"/>
</dbReference>
<dbReference type="SUPFAM" id="SSF56784">
    <property type="entry name" value="HAD-like"/>
    <property type="match status" value="1"/>
</dbReference>
<evidence type="ECO:0000256" key="24">
    <source>
        <dbReference type="SAM" id="Phobius"/>
    </source>
</evidence>
<feature type="transmembrane region" description="Helical" evidence="24">
    <location>
        <begin position="1764"/>
        <end position="1789"/>
    </location>
</feature>
<evidence type="ECO:0000256" key="8">
    <source>
        <dbReference type="ARBA" id="ARBA00022759"/>
    </source>
</evidence>
<dbReference type="PANTHER" id="PTHR24092:SF174">
    <property type="entry name" value="PHOSPHOLIPID-TRANSPORTING ATPASE DNF3-RELATED"/>
    <property type="match status" value="1"/>
</dbReference>
<dbReference type="Gene3D" id="3.40.1110.10">
    <property type="entry name" value="Calcium-transporting ATPase, cytoplasmic domain N"/>
    <property type="match status" value="1"/>
</dbReference>
<feature type="binding site" evidence="19">
    <location>
        <position position="1238"/>
    </location>
    <ligand>
        <name>ATP</name>
        <dbReference type="ChEBI" id="CHEBI:30616"/>
    </ligand>
</feature>
<dbReference type="SUPFAM" id="SSF55895">
    <property type="entry name" value="Ribonuclease Rh-like"/>
    <property type="match status" value="1"/>
</dbReference>
<dbReference type="Gene3D" id="3.40.50.1000">
    <property type="entry name" value="HAD superfamily/HAD-like"/>
    <property type="match status" value="1"/>
</dbReference>
<dbReference type="NCBIfam" id="TIGR01494">
    <property type="entry name" value="ATPase_P-type"/>
    <property type="match status" value="1"/>
</dbReference>
<keyword evidence="6 20" id="KW-0479">Metal-binding</keyword>
<evidence type="ECO:0000256" key="11">
    <source>
        <dbReference type="ARBA" id="ARBA00022967"/>
    </source>
</evidence>
<feature type="domain" description="P-type ATPase N-terminal" evidence="26">
    <location>
        <begin position="580"/>
        <end position="637"/>
    </location>
</feature>
<evidence type="ECO:0000256" key="22">
    <source>
        <dbReference type="RuleBase" id="RU004328"/>
    </source>
</evidence>
<dbReference type="InterPro" id="IPR036412">
    <property type="entry name" value="HAD-like_sf"/>
</dbReference>
<dbReference type="GO" id="GO:0140346">
    <property type="term" value="F:phosphatidylserine flippase activity"/>
    <property type="evidence" value="ECO:0007669"/>
    <property type="project" value="UniProtKB-ARBA"/>
</dbReference>
<feature type="active site" evidence="21">
    <location>
        <position position="130"/>
    </location>
</feature>
<dbReference type="NCBIfam" id="TIGR01652">
    <property type="entry name" value="ATPase-Plipid"/>
    <property type="match status" value="2"/>
</dbReference>
<evidence type="ECO:0000256" key="21">
    <source>
        <dbReference type="PIRSR" id="PIRSR633697-1"/>
    </source>
</evidence>
<feature type="region of interest" description="Disordered" evidence="23">
    <location>
        <begin position="328"/>
        <end position="380"/>
    </location>
</feature>
<evidence type="ECO:0000256" key="9">
    <source>
        <dbReference type="ARBA" id="ARBA00022840"/>
    </source>
</evidence>
<evidence type="ECO:0000256" key="15">
    <source>
        <dbReference type="ARBA" id="ARBA00025494"/>
    </source>
</evidence>
<dbReference type="Pfam" id="PF13246">
    <property type="entry name" value="Cation_ATPase"/>
    <property type="match status" value="1"/>
</dbReference>
<dbReference type="GO" id="GO:0006892">
    <property type="term" value="P:post-Golgi vesicle-mediated transport"/>
    <property type="evidence" value="ECO:0007669"/>
    <property type="project" value="TreeGrafter"/>
</dbReference>
<feature type="binding site" evidence="19">
    <location>
        <position position="1011"/>
    </location>
    <ligand>
        <name>ATP</name>
        <dbReference type="ChEBI" id="CHEBI:30616"/>
    </ligand>
</feature>
<keyword evidence="29" id="KW-1185">Reference proteome</keyword>
<feature type="transmembrane region" description="Helical" evidence="24">
    <location>
        <begin position="1870"/>
        <end position="1890"/>
    </location>
</feature>
<dbReference type="InterPro" id="IPR008250">
    <property type="entry name" value="ATPase_P-typ_transduc_dom_A_sf"/>
</dbReference>
<dbReference type="GO" id="GO:0005524">
    <property type="term" value="F:ATP binding"/>
    <property type="evidence" value="ECO:0007669"/>
    <property type="project" value="UniProtKB-KW"/>
</dbReference>
<protein>
    <submittedName>
        <fullName evidence="28">DNF3</fullName>
    </submittedName>
</protein>
<dbReference type="CDD" id="cd01061">
    <property type="entry name" value="RNase_T2_euk"/>
    <property type="match status" value="1"/>
</dbReference>
<keyword evidence="8" id="KW-0540">Nuclease</keyword>
<evidence type="ECO:0000259" key="26">
    <source>
        <dbReference type="Pfam" id="PF16209"/>
    </source>
</evidence>
<evidence type="ECO:0000256" key="7">
    <source>
        <dbReference type="ARBA" id="ARBA00022741"/>
    </source>
</evidence>
<keyword evidence="14" id="KW-1015">Disulfide bond</keyword>
<dbReference type="Pfam" id="PF16212">
    <property type="entry name" value="PhoLip_ATPase_C"/>
    <property type="match status" value="1"/>
</dbReference>
<proteinExistence type="inferred from homology"/>
<dbReference type="Pfam" id="PF00702">
    <property type="entry name" value="Hydrolase"/>
    <property type="match status" value="1"/>
</dbReference>
<feature type="signal peptide" evidence="25">
    <location>
        <begin position="1"/>
        <end position="17"/>
    </location>
</feature>
<dbReference type="GO" id="GO:0033897">
    <property type="term" value="F:ribonuclease T2 activity"/>
    <property type="evidence" value="ECO:0007669"/>
    <property type="project" value="InterPro"/>
</dbReference>
<comment type="catalytic activity">
    <reaction evidence="16">
        <text>ATP + H2O + phospholipidSide 1 = ADP + phosphate + phospholipidSide 2.</text>
        <dbReference type="EC" id="7.6.2.1"/>
    </reaction>
</comment>
<evidence type="ECO:0000256" key="13">
    <source>
        <dbReference type="ARBA" id="ARBA00023136"/>
    </source>
</evidence>
<feature type="compositionally biased region" description="Low complexity" evidence="23">
    <location>
        <begin position="412"/>
        <end position="434"/>
    </location>
</feature>
<dbReference type="SUPFAM" id="SSF81665">
    <property type="entry name" value="Calcium ATPase, transmembrane domain M"/>
    <property type="match status" value="1"/>
</dbReference>
<feature type="binding site" evidence="19">
    <location>
        <position position="1190"/>
    </location>
    <ligand>
        <name>ATP</name>
        <dbReference type="ChEBI" id="CHEBI:30616"/>
    </ligand>
</feature>
<comment type="catalytic activity">
    <reaction evidence="17">
        <text>a 1,2-diacyl-sn-glycero-3-phosphoethanolamine(out) + ATP + H2O = a 1,2-diacyl-sn-glycero-3-phosphoethanolamine(in) + ADP + phosphate + H(+)</text>
        <dbReference type="Rhea" id="RHEA:66132"/>
        <dbReference type="ChEBI" id="CHEBI:15377"/>
        <dbReference type="ChEBI" id="CHEBI:15378"/>
        <dbReference type="ChEBI" id="CHEBI:30616"/>
        <dbReference type="ChEBI" id="CHEBI:43474"/>
        <dbReference type="ChEBI" id="CHEBI:64612"/>
        <dbReference type="ChEBI" id="CHEBI:456216"/>
    </reaction>
    <physiologicalReaction direction="left-to-right" evidence="17">
        <dbReference type="Rhea" id="RHEA:66133"/>
    </physiologicalReaction>
</comment>
<comment type="caution">
    <text evidence="28">The sequence shown here is derived from an EMBL/GenBank/DDBJ whole genome shotgun (WGS) entry which is preliminary data.</text>
</comment>
<gene>
    <name evidence="28" type="ORF">KGF57_002077</name>
</gene>
<evidence type="ECO:0000256" key="10">
    <source>
        <dbReference type="ARBA" id="ARBA00022842"/>
    </source>
</evidence>
<dbReference type="GO" id="GO:0032456">
    <property type="term" value="P:endocytic recycling"/>
    <property type="evidence" value="ECO:0007669"/>
    <property type="project" value="TreeGrafter"/>
</dbReference>
<feature type="binding site" evidence="20">
    <location>
        <position position="1009"/>
    </location>
    <ligand>
        <name>Mg(2+)</name>
        <dbReference type="ChEBI" id="CHEBI:18420"/>
    </ligand>
</feature>
<evidence type="ECO:0000256" key="23">
    <source>
        <dbReference type="SAM" id="MobiDB-lite"/>
    </source>
</evidence>
<feature type="transmembrane region" description="Helical" evidence="24">
    <location>
        <begin position="897"/>
        <end position="917"/>
    </location>
</feature>
<dbReference type="InterPro" id="IPR033130">
    <property type="entry name" value="RNase_T2_His_AS_2"/>
</dbReference>
<feature type="domain" description="P-type ATPase C-terminal" evidence="27">
    <location>
        <begin position="1650"/>
        <end position="1900"/>
    </location>
</feature>
<dbReference type="GeneID" id="76150136"/>
<comment type="function">
    <text evidence="15">Rnase which modulates cell survival under stress conditions. Released from the vacuole to the cytoplasm during stress to promote tRNA and rRNA cleavage and to activate separately a downstream pathway that promotes cell death. Involved in cell size, vacuolar morphology and growth at high temperatures and high salt concentration.</text>
</comment>
<dbReference type="GO" id="GO:0003723">
    <property type="term" value="F:RNA binding"/>
    <property type="evidence" value="ECO:0007669"/>
    <property type="project" value="InterPro"/>
</dbReference>
<keyword evidence="7 19" id="KW-0547">Nucleotide-binding</keyword>
<feature type="chain" id="PRO_5042271431" evidence="25">
    <location>
        <begin position="18"/>
        <end position="2077"/>
    </location>
</feature>
<dbReference type="InterPro" id="IPR032631">
    <property type="entry name" value="P-type_ATPase_N"/>
</dbReference>
<dbReference type="GO" id="GO:0005802">
    <property type="term" value="C:trans-Golgi network"/>
    <property type="evidence" value="ECO:0007669"/>
    <property type="project" value="TreeGrafter"/>
</dbReference>
<keyword evidence="9 19" id="KW-0067">ATP-binding</keyword>
<name>A0AAD5BFN5_9ASCO</name>
<keyword evidence="25" id="KW-0732">Signal</keyword>
<feature type="active site" evidence="21">
    <location>
        <position position="203"/>
    </location>
</feature>
<feature type="region of interest" description="Disordered" evidence="23">
    <location>
        <begin position="1360"/>
        <end position="1395"/>
    </location>
</feature>
<dbReference type="Pfam" id="PF16209">
    <property type="entry name" value="PhoLip_ATPase_N"/>
    <property type="match status" value="1"/>
</dbReference>
<dbReference type="InterPro" id="IPR033697">
    <property type="entry name" value="Ribonuclease_T2_eukaryotic"/>
</dbReference>
<keyword evidence="11" id="KW-1278">Translocase</keyword>
<dbReference type="PANTHER" id="PTHR24092">
    <property type="entry name" value="PROBABLE PHOSPHOLIPID-TRANSPORTING ATPASE"/>
    <property type="match status" value="1"/>
</dbReference>
<feature type="transmembrane region" description="Helical" evidence="24">
    <location>
        <begin position="938"/>
        <end position="961"/>
    </location>
</feature>
<dbReference type="PRINTS" id="PR00119">
    <property type="entry name" value="CATATPASE"/>
</dbReference>
<dbReference type="Gene3D" id="3.90.730.10">
    <property type="entry name" value="Ribonuclease T2-like"/>
    <property type="match status" value="1"/>
</dbReference>
<keyword evidence="10 20" id="KW-0460">Magnesium</keyword>
<dbReference type="GO" id="GO:0016887">
    <property type="term" value="F:ATP hydrolysis activity"/>
    <property type="evidence" value="ECO:0007669"/>
    <property type="project" value="InterPro"/>
</dbReference>
<sequence length="2077" mass="233641">MLVSSIAFALGFQTVVATPYSAPYFGKFFHGQRTSGDSSSLGNQYPVKDCTSFIAYTPDSWSCHNTSAIPAEDSCCFEDFGILLQSQFWDFNTTLLELAINGSTQDVIEADVRSKIEAFDDDLKTTFTIHGLWNDLCNGSYNQYCQPDWEVSNDRDNLSYLIGEEFNKPELLKIMKKYWINTLKSNVEDQASAALWEHEYNKHGTCMNTLSPSCFTGNYSQFENAVNFYEKTVEIWSQLDTFQFLSSAGIVPTVARQYKLSDVEAALQRAHGGSVYVGCLNNSISEIWYYYNLQGSVLTGTYRPIDSLGNSTCKENVWYLPKSSNIEEPRANDTYMPSPVSGHPQEVSASSDQPSIPVPPPTSNSSSNNTLAVPNPVRTRRKRGLSLRSQLFNKAFNIQQENSLPESGGQQAATSASASASASASESASESASTPSNNIELQPISNRGVVHTSPPQINIEKSDPLPTYESSSSSANKYEPYNVLESHLTKSTTHLTLESKQSSISASSFLSKRQRLHSTSQNRFWRRLRKLRNKIWGAKVSQSTESGRIIPLSVNPSGVNDFYQDEYYSPKSKAYIDERTNDPYVNNVVTSSKYTIYSFLPKQLRAQFSKIANCYFMVVAIMQMIPGWSTTGHYTTIIPLCIFMSISMAREAFDDWKRHGHDKEENSKLTTVIREDEELSSFDTHSINTILTETIPVASGRVTSSSALPNASANSSLSDLEESINAETLSFANIDAMQRYNLKEVPTKWKNVKVGDIVKINQNEWFPADVILIATSGDDLQEAFVETMALDGETNMKSKFPHPELSKRARTAPGLKNLHTLVTTEDPNIDLYNFEASFYMNEQVYPLGPDNVVYRGSVLRNTESVLGMVVFTGEETKIRMNNIKNPRTKAPKLQKNINYIVVFMVFVVVMLSAFSTMAQRLKYSQNKDKAWYLYQQDAGVAATLMGFIIMYNTLIPLSLYVTMEIIKVMQLCFLQFDIDMYDPKTNTPADAKTATILEELGQVSYIFSDKTGTLTDNKMIFRKLSVCGVSWLHDLDLMLNERENPGEQEVVNLVQRQSVHLPRQPVSNVTNGANNTNRFSTTSIARESTDIRQSGLSAKTWVSTAQPHKVQDTLNTLQLIRHLQLHPQTIFSRKAKFFLLSLALCNTCSPVKKNHKKFKVSESYSSLEDISHDADDDDATLTYQATSPDEIALVQAARDLGYVIFDRQSEKLQIRTYPEGFDSDPVVEEYQVLDVIEFSSARKRMSVVVKFPDGRIALVCKGADNVILEHLKNSTLAKEKAKEISTQSTERKMQEADAVLQSRFSQDFESRKSGFSLRQSLNLSERRMNTIDNALMGLEEEQDEEVASIANQARMSLHLQQAQKYSVDDDDGDDDDDENAAVVNEEPSSKLLETHQSIPNDKLVLNDEFVIEKTLEHVEEFSIEGLRTLLYSFKWLTEQDFEEWHNEYAEAKTSLKDRAQLVEDVGGKIEFDLELLGATAIEDKLQDGVSEAIVKLRRAGIKLWMLTGDKRETAINIGYSCRLIKDYSTVTILSIDEGKHAVSDKIASLLRDIQGGGIAHSVLVIDGGTLGEIENDSQLSSQFFELCVEVDSTICCRASPSQKANMVSSVRSLRKKAVTLAIGDGANDIAMIQSADIGVGITGKEGLQAARSADYAIAQFRFLIKLLLVNGRYNYVRTSKFVLCTFYKELLFYLTQCIYQRNTLFSGSSMYESWSLSMFNTLFTSLPVLCIGMFDKDLKPSTLIAVPELYAKGRLYQAFNLRVFLSWMILATLQSVGVEFLALYIWGFTSLRDNTTFALGSLVFAALVIIINAKCTLIEMQNRQWLAFASFIISVGGFAVWNVLIMFLYRSKASTIFYVSYGLITWGLDQSWWAALLLIVMVPLFFDILIKVFTFMFNPSDDQIFQVYEKDMKWRKLFEQSSYKELFQGWTFPRDPSTTKTSLFKILKNIGINVDFSARKPIELPDNEDDNGSNNQSALSRKRAGTNPMDHELPANGDGVGLYSHDNQPYDLVDADGYEILPSGKRVRIKTREGRSWSLSKTFGLRKKRNSTDSEEDVDAIIDNRLKDLREEEEGRQ</sequence>
<dbReference type="PROSITE" id="PS00531">
    <property type="entry name" value="RNASE_T2_2"/>
    <property type="match status" value="1"/>
</dbReference>
<feature type="active site" description="4-aspartylphosphate intermediate" evidence="18">
    <location>
        <position position="1009"/>
    </location>
</feature>
<dbReference type="InterPro" id="IPR023299">
    <property type="entry name" value="ATPase_P-typ_cyto_dom_N"/>
</dbReference>
<keyword evidence="8" id="KW-0378">Hydrolase</keyword>
<feature type="compositionally biased region" description="Acidic residues" evidence="23">
    <location>
        <begin position="1368"/>
        <end position="1379"/>
    </location>
</feature>
<comment type="cofactor">
    <cofactor evidence="20">
        <name>Mg(2+)</name>
        <dbReference type="ChEBI" id="CHEBI:18420"/>
    </cofactor>
</comment>
<feature type="transmembrane region" description="Helical" evidence="24">
    <location>
        <begin position="1825"/>
        <end position="1850"/>
    </location>
</feature>
<evidence type="ECO:0000256" key="14">
    <source>
        <dbReference type="ARBA" id="ARBA00023157"/>
    </source>
</evidence>
<evidence type="ECO:0000256" key="3">
    <source>
        <dbReference type="ARBA" id="ARBA00007469"/>
    </source>
</evidence>
<evidence type="ECO:0000256" key="17">
    <source>
        <dbReference type="ARBA" id="ARBA00049128"/>
    </source>
</evidence>
<dbReference type="FunFam" id="3.40.50.1000:FF:000172">
    <property type="entry name" value="Phospholipid-transporting ATPase"/>
    <property type="match status" value="1"/>
</dbReference>
<evidence type="ECO:0000256" key="20">
    <source>
        <dbReference type="PIRSR" id="PIRSR606539-3"/>
    </source>
</evidence>
<dbReference type="Gene3D" id="2.70.150.10">
    <property type="entry name" value="Calcium-transporting ATPase, cytoplasmic transduction domain A"/>
    <property type="match status" value="1"/>
</dbReference>
<accession>A0AAD5BFN5</accession>
<evidence type="ECO:0000313" key="29">
    <source>
        <dbReference type="Proteomes" id="UP001204833"/>
    </source>
</evidence>
<evidence type="ECO:0000313" key="28">
    <source>
        <dbReference type="EMBL" id="KAI5959439.1"/>
    </source>
</evidence>
<dbReference type="RefSeq" id="XP_051609400.1">
    <property type="nucleotide sequence ID" value="XM_051751351.1"/>
</dbReference>
<dbReference type="Pfam" id="PF00445">
    <property type="entry name" value="Ribonuclease_T2"/>
    <property type="match status" value="1"/>
</dbReference>
<keyword evidence="13 24" id="KW-0472">Membrane</keyword>
<keyword evidence="8" id="KW-0255">Endonuclease</keyword>
<dbReference type="PROSITE" id="PS00154">
    <property type="entry name" value="ATPASE_E1_E2"/>
    <property type="match status" value="1"/>
</dbReference>
<feature type="region of interest" description="Disordered" evidence="23">
    <location>
        <begin position="1963"/>
        <end position="1998"/>
    </location>
</feature>
<comment type="similarity">
    <text evidence="3 22">Belongs to the RNase T2 family.</text>
</comment>
<evidence type="ECO:0000256" key="4">
    <source>
        <dbReference type="ARBA" id="ARBA00008109"/>
    </source>
</evidence>
<evidence type="ECO:0000256" key="16">
    <source>
        <dbReference type="ARBA" id="ARBA00034036"/>
    </source>
</evidence>
<evidence type="ECO:0000256" key="2">
    <source>
        <dbReference type="ARBA" id="ARBA00004410"/>
    </source>
</evidence>
<feature type="binding site" evidence="19">
    <location>
        <position position="1261"/>
    </location>
    <ligand>
        <name>ATP</name>
        <dbReference type="ChEBI" id="CHEBI:30616"/>
    </ligand>
</feature>
<dbReference type="InterPro" id="IPR006539">
    <property type="entry name" value="P-type_ATPase_IV"/>
</dbReference>
<dbReference type="SUPFAM" id="SSF81660">
    <property type="entry name" value="Metal cation-transporting ATPase, ATP-binding domain N"/>
    <property type="match status" value="1"/>
</dbReference>
<dbReference type="Proteomes" id="UP001204833">
    <property type="component" value="Unassembled WGS sequence"/>
</dbReference>
<keyword evidence="12 24" id="KW-1133">Transmembrane helix</keyword>
<dbReference type="InterPro" id="IPR036430">
    <property type="entry name" value="RNase_T2-like_sf"/>
</dbReference>
<evidence type="ECO:0000256" key="5">
    <source>
        <dbReference type="ARBA" id="ARBA00022692"/>
    </source>
</evidence>
<dbReference type="InterPro" id="IPR032630">
    <property type="entry name" value="P_typ_ATPase_c"/>
</dbReference>
<feature type="transmembrane region" description="Helical" evidence="24">
    <location>
        <begin position="1714"/>
        <end position="1734"/>
    </location>
</feature>
<dbReference type="InterPro" id="IPR023298">
    <property type="entry name" value="ATPase_P-typ_TM_dom_sf"/>
</dbReference>
<dbReference type="GO" id="GO:0000287">
    <property type="term" value="F:magnesium ion binding"/>
    <property type="evidence" value="ECO:0007669"/>
    <property type="project" value="InterPro"/>
</dbReference>
<feature type="compositionally biased region" description="Polar residues" evidence="23">
    <location>
        <begin position="435"/>
        <end position="445"/>
    </location>
</feature>
<evidence type="ECO:0000256" key="12">
    <source>
        <dbReference type="ARBA" id="ARBA00022989"/>
    </source>
</evidence>
<feature type="active site" evidence="21">
    <location>
        <position position="199"/>
    </location>
</feature>
<dbReference type="SUPFAM" id="SSF81653">
    <property type="entry name" value="Calcium ATPase, transduction domain A"/>
    <property type="match status" value="1"/>
</dbReference>
<evidence type="ECO:0000256" key="19">
    <source>
        <dbReference type="PIRSR" id="PIRSR606539-2"/>
    </source>
</evidence>
<feature type="transmembrane region" description="Helical" evidence="24">
    <location>
        <begin position="1795"/>
        <end position="1813"/>
    </location>
</feature>
<comment type="similarity">
    <text evidence="4">Belongs to the cation transport ATPase (P-type) (TC 3.A.3) family. Type IV subfamily.</text>
</comment>
<feature type="binding site" evidence="19">
    <location>
        <position position="1010"/>
    </location>
    <ligand>
        <name>ATP</name>
        <dbReference type="ChEBI" id="CHEBI:30616"/>
    </ligand>
</feature>
<dbReference type="InterPro" id="IPR001568">
    <property type="entry name" value="RNase_T2-like"/>
</dbReference>
<feature type="region of interest" description="Disordered" evidence="23">
    <location>
        <begin position="403"/>
        <end position="476"/>
    </location>
</feature>
<feature type="binding site" evidence="20">
    <location>
        <position position="1011"/>
    </location>
    <ligand>
        <name>Mg(2+)</name>
        <dbReference type="ChEBI" id="CHEBI:18420"/>
    </ligand>
</feature>
<evidence type="ECO:0000256" key="25">
    <source>
        <dbReference type="SAM" id="SignalP"/>
    </source>
</evidence>